<dbReference type="RefSeq" id="XP_018015826.1">
    <property type="nucleotide sequence ID" value="XM_018160337.2"/>
</dbReference>
<dbReference type="Gene3D" id="3.30.160.60">
    <property type="entry name" value="Classic Zinc Finger"/>
    <property type="match status" value="1"/>
</dbReference>
<reference evidence="7" key="1">
    <citation type="submission" date="2025-08" db="UniProtKB">
        <authorList>
            <consortium name="RefSeq"/>
        </authorList>
    </citation>
    <scope>IDENTIFICATION</scope>
    <source>
        <tissue evidence="7">Whole organism</tissue>
    </source>
</reference>
<gene>
    <name evidence="7" type="primary">LOC108672632</name>
</gene>
<feature type="compositionally biased region" description="Polar residues" evidence="3">
    <location>
        <begin position="447"/>
        <end position="462"/>
    </location>
</feature>
<dbReference type="Gene3D" id="3.30.710.10">
    <property type="entry name" value="Potassium Channel Kv1.1, Chain A"/>
    <property type="match status" value="1"/>
</dbReference>
<dbReference type="Proteomes" id="UP000694843">
    <property type="component" value="Unplaced"/>
</dbReference>
<evidence type="ECO:0000256" key="3">
    <source>
        <dbReference type="SAM" id="MobiDB-lite"/>
    </source>
</evidence>
<dbReference type="SMART" id="SM00355">
    <property type="entry name" value="ZnF_C2H2"/>
    <property type="match status" value="2"/>
</dbReference>
<evidence type="ECO:0000313" key="7">
    <source>
        <dbReference type="RefSeq" id="XP_018015826.1"/>
    </source>
</evidence>
<feature type="domain" description="C2H2-type" evidence="5">
    <location>
        <begin position="614"/>
        <end position="641"/>
    </location>
</feature>
<dbReference type="InterPro" id="IPR013087">
    <property type="entry name" value="Znf_C2H2_type"/>
</dbReference>
<dbReference type="InterPro" id="IPR011333">
    <property type="entry name" value="SKP1/BTB/POZ_sf"/>
</dbReference>
<feature type="region of interest" description="Disordered" evidence="3">
    <location>
        <begin position="129"/>
        <end position="397"/>
    </location>
</feature>
<dbReference type="AlphaFoldDB" id="A0A8B7NRY7"/>
<feature type="compositionally biased region" description="Basic and acidic residues" evidence="3">
    <location>
        <begin position="289"/>
        <end position="301"/>
    </location>
</feature>
<dbReference type="PANTHER" id="PTHR23110">
    <property type="entry name" value="BTB DOMAIN TRANSCRIPTION FACTOR"/>
    <property type="match status" value="1"/>
</dbReference>
<evidence type="ECO:0000256" key="2">
    <source>
        <dbReference type="PROSITE-ProRule" id="PRU00042"/>
    </source>
</evidence>
<keyword evidence="2" id="KW-0863">Zinc-finger</keyword>
<feature type="compositionally biased region" description="Polar residues" evidence="3">
    <location>
        <begin position="158"/>
        <end position="171"/>
    </location>
</feature>
<accession>A0A8B7NRY7</accession>
<dbReference type="Pfam" id="PF00651">
    <property type="entry name" value="BTB"/>
    <property type="match status" value="1"/>
</dbReference>
<feature type="compositionally biased region" description="Basic and acidic residues" evidence="3">
    <location>
        <begin position="330"/>
        <end position="344"/>
    </location>
</feature>
<dbReference type="SUPFAM" id="SSF57667">
    <property type="entry name" value="beta-beta-alpha zinc fingers"/>
    <property type="match status" value="1"/>
</dbReference>
<dbReference type="GO" id="GO:0003006">
    <property type="term" value="P:developmental process involved in reproduction"/>
    <property type="evidence" value="ECO:0007669"/>
    <property type="project" value="UniProtKB-ARBA"/>
</dbReference>
<dbReference type="PANTHER" id="PTHR23110:SF98">
    <property type="entry name" value="PRE-LOLA-G, ISOFORM C-RELATED"/>
    <property type="match status" value="1"/>
</dbReference>
<keyword evidence="2" id="KW-0862">Zinc</keyword>
<dbReference type="GO" id="GO:0048666">
    <property type="term" value="P:neuron development"/>
    <property type="evidence" value="ECO:0007669"/>
    <property type="project" value="UniProtKB-ARBA"/>
</dbReference>
<dbReference type="PROSITE" id="PS50157">
    <property type="entry name" value="ZINC_FINGER_C2H2_2"/>
    <property type="match status" value="1"/>
</dbReference>
<sequence>MSLGGLLSLKWNNHCSTFLHILSNLHRKQNYDDATVACDGKLYPVHKLVLSTCSEYFEEMFEKTHGKHPVIVLKDIKKEVFEALLKYMYIGEVNVVQEKLAELINAAECLKIKGLAVPDEEPEQLQLGTRNKSNHLSSYSSNQQNSSGNYLNDEHQSANRSLKNTSSSNFSNKRKDFSNLSNINTPPRKIIRASPNVASKNDLAYDSQSKPIQSSDPQESPSRERRGSLASPLSSRSSLDERPPLPTPTSAPSNEDEEIAAWPMAIKDEPTDEPQSEANEGSGACATEFLDRNNGDCKEDEGGAGSAEDALPALPDPAGGEPSGDSQGAAHKDPSDLIDSKVEVGDIEEAPDDWESSLLNKDDEGQEGEALTSMLSGDDASNAAADTPTPGMRRRLEPHDTACTIPRRPTQRCVSSLEALATAPDEGYGASLRGYHAAEKSARGSAAVTSSKTDRSSQPSCEFSSEKILMSIGMENYSSSTGGAQQAFGAENKVIHSDTNVTSATQKIIFETMSIQKCEQENDGQMLGSEDTQTSDGIEILEDVDFAETDSPSFTTQTSVDASDFGRNFGFSLHPNRRYHESDRDVALNVAALDEVQRNASTFGGENVTASAVFYCDFCSYQTTNKFNLSRHRKRHTGEKPFSCNFCSYRSIEKKSLVFHIYNKHNIVTNSR</sequence>
<dbReference type="SMART" id="SM00225">
    <property type="entry name" value="BTB"/>
    <property type="match status" value="1"/>
</dbReference>
<evidence type="ECO:0000256" key="1">
    <source>
        <dbReference type="ARBA" id="ARBA00023242"/>
    </source>
</evidence>
<dbReference type="OrthoDB" id="6359816at2759"/>
<dbReference type="GO" id="GO:0005634">
    <property type="term" value="C:nucleus"/>
    <property type="evidence" value="ECO:0007669"/>
    <property type="project" value="TreeGrafter"/>
</dbReference>
<keyword evidence="1" id="KW-0539">Nucleus</keyword>
<dbReference type="GO" id="GO:0006357">
    <property type="term" value="P:regulation of transcription by RNA polymerase II"/>
    <property type="evidence" value="ECO:0007669"/>
    <property type="project" value="TreeGrafter"/>
</dbReference>
<proteinExistence type="predicted"/>
<dbReference type="InterPro" id="IPR000210">
    <property type="entry name" value="BTB/POZ_dom"/>
</dbReference>
<feature type="domain" description="BTB" evidence="4">
    <location>
        <begin position="32"/>
        <end position="97"/>
    </location>
</feature>
<organism evidence="6 7">
    <name type="scientific">Hyalella azteca</name>
    <name type="common">Amphipod</name>
    <dbReference type="NCBI Taxonomy" id="294128"/>
    <lineage>
        <taxon>Eukaryota</taxon>
        <taxon>Metazoa</taxon>
        <taxon>Ecdysozoa</taxon>
        <taxon>Arthropoda</taxon>
        <taxon>Crustacea</taxon>
        <taxon>Multicrustacea</taxon>
        <taxon>Malacostraca</taxon>
        <taxon>Eumalacostraca</taxon>
        <taxon>Peracarida</taxon>
        <taxon>Amphipoda</taxon>
        <taxon>Senticaudata</taxon>
        <taxon>Talitrida</taxon>
        <taxon>Talitroidea</taxon>
        <taxon>Hyalellidae</taxon>
        <taxon>Hyalella</taxon>
    </lineage>
</organism>
<dbReference type="InterPro" id="IPR051095">
    <property type="entry name" value="Dros_DevTransReg"/>
</dbReference>
<feature type="compositionally biased region" description="Low complexity" evidence="3">
    <location>
        <begin position="134"/>
        <end position="151"/>
    </location>
</feature>
<dbReference type="PROSITE" id="PS50097">
    <property type="entry name" value="BTB"/>
    <property type="match status" value="1"/>
</dbReference>
<dbReference type="SUPFAM" id="SSF54695">
    <property type="entry name" value="POZ domain"/>
    <property type="match status" value="1"/>
</dbReference>
<dbReference type="GO" id="GO:0008270">
    <property type="term" value="F:zinc ion binding"/>
    <property type="evidence" value="ECO:0007669"/>
    <property type="project" value="UniProtKB-KW"/>
</dbReference>
<dbReference type="InterPro" id="IPR036236">
    <property type="entry name" value="Znf_C2H2_sf"/>
</dbReference>
<evidence type="ECO:0000259" key="5">
    <source>
        <dbReference type="PROSITE" id="PS50157"/>
    </source>
</evidence>
<protein>
    <submittedName>
        <fullName evidence="7">Longitudinals lacking protein, isoforms N/O/W/X/Y isoform X2</fullName>
    </submittedName>
</protein>
<keyword evidence="6" id="KW-1185">Reference proteome</keyword>
<evidence type="ECO:0000259" key="4">
    <source>
        <dbReference type="PROSITE" id="PS50097"/>
    </source>
</evidence>
<feature type="compositionally biased region" description="Low complexity" evidence="3">
    <location>
        <begin position="228"/>
        <end position="237"/>
    </location>
</feature>
<feature type="region of interest" description="Disordered" evidence="3">
    <location>
        <begin position="440"/>
        <end position="462"/>
    </location>
</feature>
<dbReference type="GO" id="GO:0048513">
    <property type="term" value="P:animal organ development"/>
    <property type="evidence" value="ECO:0007669"/>
    <property type="project" value="UniProtKB-ARBA"/>
</dbReference>
<feature type="compositionally biased region" description="Acidic residues" evidence="3">
    <location>
        <begin position="345"/>
        <end position="355"/>
    </location>
</feature>
<keyword evidence="2" id="KW-0479">Metal-binding</keyword>
<dbReference type="GeneID" id="108672632"/>
<name>A0A8B7NRY7_HYAAZ</name>
<feature type="compositionally biased region" description="Polar residues" evidence="3">
    <location>
        <begin position="206"/>
        <end position="220"/>
    </location>
</feature>
<dbReference type="CDD" id="cd18315">
    <property type="entry name" value="BTB_POZ_BAB-like"/>
    <property type="match status" value="1"/>
</dbReference>
<evidence type="ECO:0000313" key="6">
    <source>
        <dbReference type="Proteomes" id="UP000694843"/>
    </source>
</evidence>
<feature type="compositionally biased region" description="Low complexity" evidence="3">
    <location>
        <begin position="307"/>
        <end position="320"/>
    </location>
</feature>